<feature type="non-terminal residue" evidence="1">
    <location>
        <position position="1"/>
    </location>
</feature>
<sequence>IENCVLCNNNGAVAVVKESVLPWNIPQVK</sequence>
<accession>A0ABD1CRS9</accession>
<dbReference type="Proteomes" id="UP001562425">
    <property type="component" value="Unassembled WGS sequence"/>
</dbReference>
<dbReference type="EMBL" id="JBEHCU010009861">
    <property type="protein sequence ID" value="KAL1379135.1"/>
    <property type="molecule type" value="Genomic_DNA"/>
</dbReference>
<reference evidence="1 2" key="1">
    <citation type="submission" date="2024-05" db="EMBL/GenBank/DDBJ databases">
        <title>Culex pipiens pipiens assembly and annotation.</title>
        <authorList>
            <person name="Alout H."/>
            <person name="Durand T."/>
        </authorList>
    </citation>
    <scope>NUCLEOTIDE SEQUENCE [LARGE SCALE GENOMIC DNA]</scope>
    <source>
        <strain evidence="1">HA-2024</strain>
        <tissue evidence="1">Whole body</tissue>
    </source>
</reference>
<keyword evidence="2" id="KW-1185">Reference proteome</keyword>
<organism evidence="1 2">
    <name type="scientific">Culex pipiens pipiens</name>
    <name type="common">Northern house mosquito</name>
    <dbReference type="NCBI Taxonomy" id="38569"/>
    <lineage>
        <taxon>Eukaryota</taxon>
        <taxon>Metazoa</taxon>
        <taxon>Ecdysozoa</taxon>
        <taxon>Arthropoda</taxon>
        <taxon>Hexapoda</taxon>
        <taxon>Insecta</taxon>
        <taxon>Pterygota</taxon>
        <taxon>Neoptera</taxon>
        <taxon>Endopterygota</taxon>
        <taxon>Diptera</taxon>
        <taxon>Nematocera</taxon>
        <taxon>Culicoidea</taxon>
        <taxon>Culicidae</taxon>
        <taxon>Culicinae</taxon>
        <taxon>Culicini</taxon>
        <taxon>Culex</taxon>
        <taxon>Culex</taxon>
    </lineage>
</organism>
<gene>
    <name evidence="1" type="ORF">pipiens_015125</name>
</gene>
<name>A0ABD1CRS9_CULPP</name>
<evidence type="ECO:0000313" key="1">
    <source>
        <dbReference type="EMBL" id="KAL1379135.1"/>
    </source>
</evidence>
<dbReference type="AlphaFoldDB" id="A0ABD1CRS9"/>
<evidence type="ECO:0000313" key="2">
    <source>
        <dbReference type="Proteomes" id="UP001562425"/>
    </source>
</evidence>
<comment type="caution">
    <text evidence="1">The sequence shown here is derived from an EMBL/GenBank/DDBJ whole genome shotgun (WGS) entry which is preliminary data.</text>
</comment>
<protein>
    <submittedName>
        <fullName evidence="1">Uncharacterized protein</fullName>
    </submittedName>
</protein>
<proteinExistence type="predicted"/>